<evidence type="ECO:0000313" key="3">
    <source>
        <dbReference type="Proteomes" id="UP000184501"/>
    </source>
</evidence>
<feature type="region of interest" description="Disordered" evidence="1">
    <location>
        <begin position="23"/>
        <end position="42"/>
    </location>
</feature>
<sequence>MPPTGSDAPGRDCPLWTVKVRGATADDKSQFGSGTATGGGAG</sequence>
<dbReference type="STRING" id="2017.SAMN05444320_102557"/>
<name>A0A1M4Z1E9_STRHI</name>
<reference evidence="2 3" key="1">
    <citation type="submission" date="2016-11" db="EMBL/GenBank/DDBJ databases">
        <authorList>
            <person name="Jaros S."/>
            <person name="Januszkiewicz K."/>
            <person name="Wedrychowicz H."/>
        </authorList>
    </citation>
    <scope>NUCLEOTIDE SEQUENCE [LARGE SCALE GENOMIC DNA]</scope>
    <source>
        <strain evidence="2 3">DSM 44523</strain>
    </source>
</reference>
<protein>
    <submittedName>
        <fullName evidence="2">Uncharacterized protein</fullName>
    </submittedName>
</protein>
<dbReference type="AlphaFoldDB" id="A0A1M4Z1E9"/>
<evidence type="ECO:0000256" key="1">
    <source>
        <dbReference type="SAM" id="MobiDB-lite"/>
    </source>
</evidence>
<dbReference type="EMBL" id="FQVN01000002">
    <property type="protein sequence ID" value="SHF11552.1"/>
    <property type="molecule type" value="Genomic_DNA"/>
</dbReference>
<evidence type="ECO:0000313" key="2">
    <source>
        <dbReference type="EMBL" id="SHF11552.1"/>
    </source>
</evidence>
<keyword evidence="3" id="KW-1185">Reference proteome</keyword>
<gene>
    <name evidence="2" type="ORF">SAMN05444320_102557</name>
</gene>
<accession>A0A1M4Z1E9</accession>
<organism evidence="2 3">
    <name type="scientific">Streptoalloteichus hindustanus</name>
    <dbReference type="NCBI Taxonomy" id="2017"/>
    <lineage>
        <taxon>Bacteria</taxon>
        <taxon>Bacillati</taxon>
        <taxon>Actinomycetota</taxon>
        <taxon>Actinomycetes</taxon>
        <taxon>Pseudonocardiales</taxon>
        <taxon>Pseudonocardiaceae</taxon>
        <taxon>Streptoalloteichus</taxon>
    </lineage>
</organism>
<dbReference type="Proteomes" id="UP000184501">
    <property type="component" value="Unassembled WGS sequence"/>
</dbReference>
<proteinExistence type="predicted"/>